<evidence type="ECO:0000256" key="1">
    <source>
        <dbReference type="SAM" id="MobiDB-lite"/>
    </source>
</evidence>
<feature type="transmembrane region" description="Helical" evidence="2">
    <location>
        <begin position="220"/>
        <end position="244"/>
    </location>
</feature>
<feature type="domain" description="DUF6533" evidence="3">
    <location>
        <begin position="3"/>
        <end position="44"/>
    </location>
</feature>
<evidence type="ECO:0000259" key="3">
    <source>
        <dbReference type="Pfam" id="PF20151"/>
    </source>
</evidence>
<feature type="region of interest" description="Disordered" evidence="1">
    <location>
        <begin position="324"/>
        <end position="375"/>
    </location>
</feature>
<accession>A0A8K0USH8</accession>
<evidence type="ECO:0000313" key="4">
    <source>
        <dbReference type="EMBL" id="KAH8103034.1"/>
    </source>
</evidence>
<proteinExistence type="predicted"/>
<dbReference type="EMBL" id="JAEVFJ010000008">
    <property type="protein sequence ID" value="KAH8103034.1"/>
    <property type="molecule type" value="Genomic_DNA"/>
</dbReference>
<feature type="compositionally biased region" description="Gly residues" evidence="1">
    <location>
        <begin position="366"/>
        <end position="375"/>
    </location>
</feature>
<keyword evidence="2" id="KW-0812">Transmembrane</keyword>
<name>A0A8K0USH8_9AGAR</name>
<feature type="transmembrane region" description="Helical" evidence="2">
    <location>
        <begin position="103"/>
        <end position="123"/>
    </location>
</feature>
<organism evidence="4 5">
    <name type="scientific">Cristinia sonorae</name>
    <dbReference type="NCBI Taxonomy" id="1940300"/>
    <lineage>
        <taxon>Eukaryota</taxon>
        <taxon>Fungi</taxon>
        <taxon>Dikarya</taxon>
        <taxon>Basidiomycota</taxon>
        <taxon>Agaricomycotina</taxon>
        <taxon>Agaricomycetes</taxon>
        <taxon>Agaricomycetidae</taxon>
        <taxon>Agaricales</taxon>
        <taxon>Pleurotineae</taxon>
        <taxon>Stephanosporaceae</taxon>
        <taxon>Cristinia</taxon>
    </lineage>
</organism>
<dbReference type="InterPro" id="IPR045340">
    <property type="entry name" value="DUF6533"/>
</dbReference>
<feature type="transmembrane region" description="Helical" evidence="2">
    <location>
        <begin position="32"/>
        <end position="54"/>
    </location>
</feature>
<comment type="caution">
    <text evidence="4">The sequence shown here is derived from an EMBL/GenBank/DDBJ whole genome shotgun (WGS) entry which is preliminary data.</text>
</comment>
<protein>
    <recommendedName>
        <fullName evidence="3">DUF6533 domain-containing protein</fullName>
    </recommendedName>
</protein>
<keyword evidence="5" id="KW-1185">Reference proteome</keyword>
<reference evidence="4" key="1">
    <citation type="journal article" date="2021" name="New Phytol.">
        <title>Evolutionary innovations through gain and loss of genes in the ectomycorrhizal Boletales.</title>
        <authorList>
            <person name="Wu G."/>
            <person name="Miyauchi S."/>
            <person name="Morin E."/>
            <person name="Kuo A."/>
            <person name="Drula E."/>
            <person name="Varga T."/>
            <person name="Kohler A."/>
            <person name="Feng B."/>
            <person name="Cao Y."/>
            <person name="Lipzen A."/>
            <person name="Daum C."/>
            <person name="Hundley H."/>
            <person name="Pangilinan J."/>
            <person name="Johnson J."/>
            <person name="Barry K."/>
            <person name="LaButti K."/>
            <person name="Ng V."/>
            <person name="Ahrendt S."/>
            <person name="Min B."/>
            <person name="Choi I.G."/>
            <person name="Park H."/>
            <person name="Plett J.M."/>
            <person name="Magnuson J."/>
            <person name="Spatafora J.W."/>
            <person name="Nagy L.G."/>
            <person name="Henrissat B."/>
            <person name="Grigoriev I.V."/>
            <person name="Yang Z.L."/>
            <person name="Xu J."/>
            <person name="Martin F.M."/>
        </authorList>
    </citation>
    <scope>NUCLEOTIDE SEQUENCE</scope>
    <source>
        <strain evidence="4">KKN 215</strain>
    </source>
</reference>
<dbReference type="Pfam" id="PF20151">
    <property type="entry name" value="DUF6533"/>
    <property type="match status" value="1"/>
</dbReference>
<keyword evidence="2" id="KW-1133">Transmembrane helix</keyword>
<evidence type="ECO:0000256" key="2">
    <source>
        <dbReference type="SAM" id="Phobius"/>
    </source>
</evidence>
<sequence length="375" mass="41100">MFTALVFYDYLITINDERRLLWRKDVKFNGGIVIFVINRYLTIATVIASATAMVPMHTHQEFSLSYTFLSSFQLREDTDELSCPGFLDPGLPCRTYAVWHGNIVVGILVFLLHCAPLICRALFISLPSFPKATRIYSKGVLKGGCFWSTPSKPMNPDLRKYSNALHALYGSHHCYPEVTKVYCITMIGAYAMTCILTWIKTYKLAKQAREVNMSVSLSGMLLRDGSILFVVVTAMSLVETLWLVLSKGDVTYFLVVALISVLVSHFIFNLQQASEHHAGQSAISTVGSAVFAPRSNYTSHLVGDLGNTVTLGALDSGSWVSTDVYSDSGDEKRDISEEDEETAKPVATQPQAADAGEMGQLCLGATTGGSSGINK</sequence>
<feature type="transmembrane region" description="Helical" evidence="2">
    <location>
        <begin position="250"/>
        <end position="268"/>
    </location>
</feature>
<dbReference type="AlphaFoldDB" id="A0A8K0USH8"/>
<evidence type="ECO:0000313" key="5">
    <source>
        <dbReference type="Proteomes" id="UP000813824"/>
    </source>
</evidence>
<gene>
    <name evidence="4" type="ORF">BXZ70DRAFT_1006204</name>
</gene>
<keyword evidence="2" id="KW-0472">Membrane</keyword>
<dbReference type="Proteomes" id="UP000813824">
    <property type="component" value="Unassembled WGS sequence"/>
</dbReference>
<feature type="transmembrane region" description="Helical" evidence="2">
    <location>
        <begin position="179"/>
        <end position="199"/>
    </location>
</feature>